<proteinExistence type="predicted"/>
<dbReference type="AlphaFoldDB" id="A0A2U1CSG8"/>
<keyword evidence="8" id="KW-1185">Reference proteome</keyword>
<dbReference type="GO" id="GO:0016020">
    <property type="term" value="C:membrane"/>
    <property type="evidence" value="ECO:0007669"/>
    <property type="project" value="UniProtKB-SubCell"/>
</dbReference>
<dbReference type="RefSeq" id="WP_116517820.1">
    <property type="nucleotide sequence ID" value="NZ_JACCEX010000001.1"/>
</dbReference>
<evidence type="ECO:0000313" key="8">
    <source>
        <dbReference type="Proteomes" id="UP000246145"/>
    </source>
</evidence>
<dbReference type="Pfam" id="PF05154">
    <property type="entry name" value="TM2"/>
    <property type="match status" value="1"/>
</dbReference>
<dbReference type="EMBL" id="QEKO01000001">
    <property type="protein sequence ID" value="PVY68850.1"/>
    <property type="molecule type" value="Genomic_DNA"/>
</dbReference>
<evidence type="ECO:0000256" key="5">
    <source>
        <dbReference type="SAM" id="Phobius"/>
    </source>
</evidence>
<feature type="transmembrane region" description="Helical" evidence="5">
    <location>
        <begin position="93"/>
        <end position="111"/>
    </location>
</feature>
<keyword evidence="4 5" id="KW-0472">Membrane</keyword>
<accession>A0A2U1CSG8</accession>
<evidence type="ECO:0000256" key="2">
    <source>
        <dbReference type="ARBA" id="ARBA00022692"/>
    </source>
</evidence>
<comment type="subcellular location">
    <subcellularLocation>
        <location evidence="1">Membrane</location>
        <topology evidence="1">Multi-pass membrane protein</topology>
    </subcellularLocation>
</comment>
<evidence type="ECO:0000259" key="6">
    <source>
        <dbReference type="Pfam" id="PF05154"/>
    </source>
</evidence>
<comment type="caution">
    <text evidence="7">The sequence shown here is derived from an EMBL/GenBank/DDBJ whole genome shotgun (WGS) entry which is preliminary data.</text>
</comment>
<evidence type="ECO:0000256" key="3">
    <source>
        <dbReference type="ARBA" id="ARBA00022989"/>
    </source>
</evidence>
<evidence type="ECO:0000256" key="1">
    <source>
        <dbReference type="ARBA" id="ARBA00004141"/>
    </source>
</evidence>
<evidence type="ECO:0000313" key="7">
    <source>
        <dbReference type="EMBL" id="PVY68850.1"/>
    </source>
</evidence>
<keyword evidence="2 5" id="KW-0812">Transmembrane</keyword>
<organism evidence="7 8">
    <name type="scientific">Pusillimonas noertemannii</name>
    <dbReference type="NCBI Taxonomy" id="305977"/>
    <lineage>
        <taxon>Bacteria</taxon>
        <taxon>Pseudomonadati</taxon>
        <taxon>Pseudomonadota</taxon>
        <taxon>Betaproteobacteria</taxon>
        <taxon>Burkholderiales</taxon>
        <taxon>Alcaligenaceae</taxon>
        <taxon>Pusillimonas</taxon>
    </lineage>
</organism>
<evidence type="ECO:0000256" key="4">
    <source>
        <dbReference type="ARBA" id="ARBA00023136"/>
    </source>
</evidence>
<name>A0A2U1CSG8_9BURK</name>
<reference evidence="7 8" key="1">
    <citation type="submission" date="2018-04" db="EMBL/GenBank/DDBJ databases">
        <title>Genomic Encyclopedia of Type Strains, Phase IV (KMG-IV): sequencing the most valuable type-strain genomes for metagenomic binning, comparative biology and taxonomic classification.</title>
        <authorList>
            <person name="Goeker M."/>
        </authorList>
    </citation>
    <scope>NUCLEOTIDE SEQUENCE [LARGE SCALE GENOMIC DNA]</scope>
    <source>
        <strain evidence="7 8">DSM 10065</strain>
    </source>
</reference>
<feature type="transmembrane region" description="Helical" evidence="5">
    <location>
        <begin position="118"/>
        <end position="137"/>
    </location>
</feature>
<dbReference type="Proteomes" id="UP000246145">
    <property type="component" value="Unassembled WGS sequence"/>
</dbReference>
<dbReference type="InterPro" id="IPR007829">
    <property type="entry name" value="TM2"/>
</dbReference>
<sequence>MLNRIALIIAVFLIVLVALTFGEAIVHQALAWFSYLTGIVFHNFADLYYAAHDYVLRHSGKILIALALTVPISYWLIKNRDSELGRRYSPRKIAIVLAIFLGWLGAHRFYLGQIGWGIVYLIILYVFPPLVVALALIDAARYLFMTDEDFIVPVVRR</sequence>
<gene>
    <name evidence="7" type="ORF">C7440_1264</name>
</gene>
<dbReference type="STRING" id="1231391.GCA_000308195_02995"/>
<protein>
    <submittedName>
        <fullName evidence="7">TM2 domain-containing protein</fullName>
    </submittedName>
</protein>
<dbReference type="OrthoDB" id="9816361at2"/>
<feature type="transmembrane region" description="Helical" evidence="5">
    <location>
        <begin position="62"/>
        <end position="77"/>
    </location>
</feature>
<feature type="domain" description="TM2" evidence="6">
    <location>
        <begin position="92"/>
        <end position="127"/>
    </location>
</feature>
<keyword evidence="3 5" id="KW-1133">Transmembrane helix</keyword>